<comment type="caution">
    <text evidence="3">The sequence shown here is derived from an EMBL/GenBank/DDBJ whole genome shotgun (WGS) entry which is preliminary data.</text>
</comment>
<sequence>MNELSTRTYESHFNNLLYLEQFQMKKDIEYYTMEDAQMRKEARTGLIRLTVPGLAEKRPKCAERRSSFS</sequence>
<dbReference type="AlphaFoldDB" id="A0A7J7KTH9"/>
<evidence type="ECO:0000259" key="2">
    <source>
        <dbReference type="Pfam" id="PF21635"/>
    </source>
</evidence>
<protein>
    <submittedName>
        <fullName evidence="3">Uncharacterized protein</fullName>
    </submittedName>
</protein>
<accession>A0A7J7KTH9</accession>
<dbReference type="EMBL" id="VXIV02000040">
    <property type="protein sequence ID" value="KAF6041477.1"/>
    <property type="molecule type" value="Genomic_DNA"/>
</dbReference>
<reference evidence="3" key="1">
    <citation type="submission" date="2020-06" db="EMBL/GenBank/DDBJ databases">
        <title>Draft genome of Bugula neritina, a colonial animal packing powerful symbionts and potential medicines.</title>
        <authorList>
            <person name="Rayko M."/>
        </authorList>
    </citation>
    <scope>NUCLEOTIDE SEQUENCE [LARGE SCALE GENOMIC DNA]</scope>
    <source>
        <strain evidence="3">Kwan_BN1</strain>
    </source>
</reference>
<evidence type="ECO:0000313" key="3">
    <source>
        <dbReference type="EMBL" id="KAF6041477.1"/>
    </source>
</evidence>
<dbReference type="Pfam" id="PF21635">
    <property type="entry name" value="Mov-10_helical"/>
    <property type="match status" value="1"/>
</dbReference>
<dbReference type="Pfam" id="PF21634">
    <property type="entry name" value="MOV-10_beta-barrel"/>
    <property type="match status" value="1"/>
</dbReference>
<dbReference type="InterPro" id="IPR049080">
    <property type="entry name" value="MOV-10-like_beta-barrel"/>
</dbReference>
<name>A0A7J7KTH9_BUGNE</name>
<proteinExistence type="predicted"/>
<keyword evidence="4" id="KW-1185">Reference proteome</keyword>
<gene>
    <name evidence="3" type="ORF">EB796_000213</name>
</gene>
<dbReference type="Proteomes" id="UP000593567">
    <property type="component" value="Unassembled WGS sequence"/>
</dbReference>
<evidence type="ECO:0000313" key="4">
    <source>
        <dbReference type="Proteomes" id="UP000593567"/>
    </source>
</evidence>
<evidence type="ECO:0000259" key="1">
    <source>
        <dbReference type="Pfam" id="PF21634"/>
    </source>
</evidence>
<feature type="domain" description="Helicase MOV-10 helical" evidence="2">
    <location>
        <begin position="3"/>
        <end position="28"/>
    </location>
</feature>
<dbReference type="InterPro" id="IPR049079">
    <property type="entry name" value="Mov-10_helical"/>
</dbReference>
<feature type="domain" description="Helicase MOV-10-like beta-barrel" evidence="1">
    <location>
        <begin position="31"/>
        <end position="60"/>
    </location>
</feature>
<organism evidence="3 4">
    <name type="scientific">Bugula neritina</name>
    <name type="common">Brown bryozoan</name>
    <name type="synonym">Sertularia neritina</name>
    <dbReference type="NCBI Taxonomy" id="10212"/>
    <lineage>
        <taxon>Eukaryota</taxon>
        <taxon>Metazoa</taxon>
        <taxon>Spiralia</taxon>
        <taxon>Lophotrochozoa</taxon>
        <taxon>Bryozoa</taxon>
        <taxon>Gymnolaemata</taxon>
        <taxon>Cheilostomatida</taxon>
        <taxon>Flustrina</taxon>
        <taxon>Buguloidea</taxon>
        <taxon>Bugulidae</taxon>
        <taxon>Bugula</taxon>
    </lineage>
</organism>